<dbReference type="Proteomes" id="UP001180616">
    <property type="component" value="Chromosome"/>
</dbReference>
<dbReference type="RefSeq" id="WP_309541183.1">
    <property type="nucleotide sequence ID" value="NZ_CP133659.1"/>
</dbReference>
<evidence type="ECO:0000313" key="2">
    <source>
        <dbReference type="Proteomes" id="UP001180616"/>
    </source>
</evidence>
<name>A0ABY9R3J6_9BACT</name>
<protein>
    <submittedName>
        <fullName evidence="1">Uncharacterized protein</fullName>
    </submittedName>
</protein>
<sequence length="79" mass="9089">MGNYLHAPLSSTEQHVTKERLLRFKDQIKEALDYLISILEKNRAHPTLNDKGAHFFKLYCSGIFSQEAIRQNMSLALTP</sequence>
<gene>
    <name evidence="1" type="ORF">KPS_003250</name>
</gene>
<keyword evidence="2" id="KW-1185">Reference proteome</keyword>
<evidence type="ECO:0000313" key="1">
    <source>
        <dbReference type="EMBL" id="WMW65145.1"/>
    </source>
</evidence>
<dbReference type="EMBL" id="CP133659">
    <property type="protein sequence ID" value="WMW65145.1"/>
    <property type="molecule type" value="Genomic_DNA"/>
</dbReference>
<organism evidence="1 2">
    <name type="scientific">Nitratidesulfovibrio liaohensis</name>
    <dbReference type="NCBI Taxonomy" id="2604158"/>
    <lineage>
        <taxon>Bacteria</taxon>
        <taxon>Pseudomonadati</taxon>
        <taxon>Thermodesulfobacteriota</taxon>
        <taxon>Desulfovibrionia</taxon>
        <taxon>Desulfovibrionales</taxon>
        <taxon>Desulfovibrionaceae</taxon>
        <taxon>Nitratidesulfovibrio</taxon>
    </lineage>
</organism>
<reference evidence="1" key="1">
    <citation type="submission" date="2023-09" db="EMBL/GenBank/DDBJ databases">
        <authorList>
            <consortium name="CW5 consortium"/>
            <person name="Lu C.-W."/>
        </authorList>
    </citation>
    <scope>NUCLEOTIDE SEQUENCE</scope>
    <source>
        <strain evidence="1">KPS</strain>
    </source>
</reference>
<proteinExistence type="predicted"/>
<accession>A0ABY9R3J6</accession>